<protein>
    <submittedName>
        <fullName evidence="1">Uncharacterized protein</fullName>
    </submittedName>
</protein>
<dbReference type="Proteomes" id="UP000619486">
    <property type="component" value="Unassembled WGS sequence"/>
</dbReference>
<comment type="caution">
    <text evidence="1">The sequence shown here is derived from an EMBL/GenBank/DDBJ whole genome shotgun (WGS) entry which is preliminary data.</text>
</comment>
<name>A0A918LSL7_9ACTN</name>
<sequence length="107" mass="11508">MTADEWNALYPVGTRVVAYPGVRPDNPLAVGVRRAKAEGRFVDPRDVDLARSLDTTTRSRAWTLGHGSPVVAVDGYAGGICLTHVYPGGRCPTCRRTFEDCTCGGAR</sequence>
<keyword evidence="2" id="KW-1185">Reference proteome</keyword>
<organism evidence="1 2">
    <name type="scientific">Streptomyces purpureus</name>
    <dbReference type="NCBI Taxonomy" id="1951"/>
    <lineage>
        <taxon>Bacteria</taxon>
        <taxon>Bacillati</taxon>
        <taxon>Actinomycetota</taxon>
        <taxon>Actinomycetes</taxon>
        <taxon>Kitasatosporales</taxon>
        <taxon>Streptomycetaceae</taxon>
        <taxon>Streptomyces</taxon>
    </lineage>
</organism>
<reference evidence="1" key="1">
    <citation type="journal article" date="2014" name="Int. J. Syst. Evol. Microbiol.">
        <title>Complete genome sequence of Corynebacterium casei LMG S-19264T (=DSM 44701T), isolated from a smear-ripened cheese.</title>
        <authorList>
            <consortium name="US DOE Joint Genome Institute (JGI-PGF)"/>
            <person name="Walter F."/>
            <person name="Albersmeier A."/>
            <person name="Kalinowski J."/>
            <person name="Ruckert C."/>
        </authorList>
    </citation>
    <scope>NUCLEOTIDE SEQUENCE</scope>
    <source>
        <strain evidence="1">JCM 3172</strain>
    </source>
</reference>
<proteinExistence type="predicted"/>
<gene>
    <name evidence="1" type="ORF">GCM10014713_41680</name>
</gene>
<dbReference type="AlphaFoldDB" id="A0A918LSL7"/>
<dbReference type="EMBL" id="BMQQ01000016">
    <property type="protein sequence ID" value="GGT43627.1"/>
    <property type="molecule type" value="Genomic_DNA"/>
</dbReference>
<evidence type="ECO:0000313" key="1">
    <source>
        <dbReference type="EMBL" id="GGT43627.1"/>
    </source>
</evidence>
<accession>A0A918LSL7</accession>
<evidence type="ECO:0000313" key="2">
    <source>
        <dbReference type="Proteomes" id="UP000619486"/>
    </source>
</evidence>
<reference evidence="1" key="2">
    <citation type="submission" date="2020-09" db="EMBL/GenBank/DDBJ databases">
        <authorList>
            <person name="Sun Q."/>
            <person name="Ohkuma M."/>
        </authorList>
    </citation>
    <scope>NUCLEOTIDE SEQUENCE</scope>
    <source>
        <strain evidence="1">JCM 3172</strain>
    </source>
</reference>
<dbReference type="RefSeq" id="WP_189203081.1">
    <property type="nucleotide sequence ID" value="NZ_BMQQ01000016.1"/>
</dbReference>